<dbReference type="Proteomes" id="UP000328092">
    <property type="component" value="Unassembled WGS sequence"/>
</dbReference>
<gene>
    <name evidence="1" type="ORF">CI1B_25970</name>
</gene>
<accession>A0A508T8A3</accession>
<organism evidence="1 2">
    <name type="scientific">Bradyrhizobium ivorense</name>
    <dbReference type="NCBI Taxonomy" id="2511166"/>
    <lineage>
        <taxon>Bacteria</taxon>
        <taxon>Pseudomonadati</taxon>
        <taxon>Pseudomonadota</taxon>
        <taxon>Alphaproteobacteria</taxon>
        <taxon>Hyphomicrobiales</taxon>
        <taxon>Nitrobacteraceae</taxon>
        <taxon>Bradyrhizobium</taxon>
    </lineage>
</organism>
<reference evidence="1" key="1">
    <citation type="submission" date="2019-02" db="EMBL/GenBank/DDBJ databases">
        <authorList>
            <person name="Pothier F.J."/>
        </authorList>
    </citation>
    <scope>NUCLEOTIDE SEQUENCE</scope>
    <source>
        <strain evidence="1">CI-1B</strain>
    </source>
</reference>
<evidence type="ECO:0000313" key="2">
    <source>
        <dbReference type="Proteomes" id="UP000328092"/>
    </source>
</evidence>
<dbReference type="AlphaFoldDB" id="A0A508T8A3"/>
<protein>
    <submittedName>
        <fullName evidence="1">Uncharacterized protein</fullName>
    </submittedName>
</protein>
<name>A0A508T8A3_9BRAD</name>
<comment type="caution">
    <text evidence="1">The sequence shown here is derived from an EMBL/GenBank/DDBJ whole genome shotgun (WGS) entry which is preliminary data.</text>
</comment>
<sequence length="82" mass="9464">MMRYIKGNVVAYCDRCPNKHNTGLKVFQQAVDLLSRAEGWESVEHEGKWENYCPRCSDARVFDSVFDRTGVGFTKIGDNDWD</sequence>
<proteinExistence type="predicted"/>
<evidence type="ECO:0000313" key="1">
    <source>
        <dbReference type="EMBL" id="VIO69278.1"/>
    </source>
</evidence>
<keyword evidence="2" id="KW-1185">Reference proteome</keyword>
<dbReference type="EMBL" id="CAADFC020000009">
    <property type="protein sequence ID" value="VIO69278.1"/>
    <property type="molecule type" value="Genomic_DNA"/>
</dbReference>